<dbReference type="PANTHER" id="PTHR30158:SF24">
    <property type="entry name" value="HLYD FAMILY SECRETION PROTEIN"/>
    <property type="match status" value="1"/>
</dbReference>
<gene>
    <name evidence="8" type="primary">mexA_2</name>
    <name evidence="8" type="ORF">AVE30378_04404</name>
</gene>
<evidence type="ECO:0000259" key="7">
    <source>
        <dbReference type="Pfam" id="PF25967"/>
    </source>
</evidence>
<dbReference type="OrthoDB" id="9783047at2"/>
<dbReference type="Pfam" id="PF25876">
    <property type="entry name" value="HH_MFP_RND"/>
    <property type="match status" value="1"/>
</dbReference>
<evidence type="ECO:0000313" key="9">
    <source>
        <dbReference type="Proteomes" id="UP000289465"/>
    </source>
</evidence>
<comment type="subcellular location">
    <subcellularLocation>
        <location evidence="1">Cell envelope</location>
    </subcellularLocation>
</comment>
<dbReference type="PROSITE" id="PS51257">
    <property type="entry name" value="PROKAR_LIPOPROTEIN"/>
    <property type="match status" value="1"/>
</dbReference>
<dbReference type="Gene3D" id="2.40.50.100">
    <property type="match status" value="1"/>
</dbReference>
<feature type="domain" description="Multidrug resistance protein MdtA-like barrel-sandwich hybrid" evidence="5">
    <location>
        <begin position="77"/>
        <end position="213"/>
    </location>
</feature>
<feature type="domain" description="Multidrug resistance protein MdtA-like C-terminal permuted SH3" evidence="7">
    <location>
        <begin position="316"/>
        <end position="375"/>
    </location>
</feature>
<sequence length="412" mass="43641">MTHPRPPSRPGTKPVFLRAALLAAGLATATACALFLLPGKKSLAVSAAALPMVSVALPVQRTVIEWDDYVGRFEASRRVEVRPRVSGQIVGVHFKDGEIVQQGQLLFSIDPRPYQAAYAEAQAGLASATSELALARADLARAQRLVGDSAISKSDIDQLQARVRTGTANVAGAQARVALKSLELEFTEVRSPITGRVSDRRVDPGNLVMSGEAGNGTRLTTINALDPIYFTFDASEALYLKAIRAQEPNAAQTQVEVRLQDEPDYSWRGKLDFTDNGIDPRSGTIRMRAVIENPKLFLTPGLFGNMRLASGAGAPALLIPDSAVQIDQTRKTVLTVSAEGTVLVRAIELGPLVDGLRIVRAGLAADDRVIVGGQQHAIAGTKVQTKPEPAASQSGMGNSNPLISGGKPAFAS</sequence>
<dbReference type="Pfam" id="PF25944">
    <property type="entry name" value="Beta-barrel_RND"/>
    <property type="match status" value="1"/>
</dbReference>
<comment type="similarity">
    <text evidence="2">Belongs to the membrane fusion protein (MFP) (TC 8.A.1) family.</text>
</comment>
<dbReference type="InterPro" id="IPR058625">
    <property type="entry name" value="MdtA-like_BSH"/>
</dbReference>
<dbReference type="AlphaFoldDB" id="A0A446CTA3"/>
<dbReference type="GO" id="GO:0005886">
    <property type="term" value="C:plasma membrane"/>
    <property type="evidence" value="ECO:0007669"/>
    <property type="project" value="TreeGrafter"/>
</dbReference>
<dbReference type="GO" id="GO:0022857">
    <property type="term" value="F:transmembrane transporter activity"/>
    <property type="evidence" value="ECO:0007669"/>
    <property type="project" value="InterPro"/>
</dbReference>
<feature type="compositionally biased region" description="Polar residues" evidence="3">
    <location>
        <begin position="391"/>
        <end position="402"/>
    </location>
</feature>
<feature type="domain" description="Multidrug resistance protein MdtA-like beta-barrel" evidence="6">
    <location>
        <begin position="227"/>
        <end position="310"/>
    </location>
</feature>
<dbReference type="SUPFAM" id="SSF111369">
    <property type="entry name" value="HlyD-like secretion proteins"/>
    <property type="match status" value="1"/>
</dbReference>
<reference evidence="8 9" key="1">
    <citation type="submission" date="2018-07" db="EMBL/GenBank/DDBJ databases">
        <authorList>
            <person name="Peeters C."/>
        </authorList>
    </citation>
    <scope>NUCLEOTIDE SEQUENCE [LARGE SCALE GENOMIC DNA]</scope>
    <source>
        <strain evidence="8 9">LMG 30378</strain>
    </source>
</reference>
<feature type="domain" description="Multidrug resistance protein MdtA-like alpha-helical hairpin" evidence="4">
    <location>
        <begin position="118"/>
        <end position="187"/>
    </location>
</feature>
<evidence type="ECO:0000256" key="1">
    <source>
        <dbReference type="ARBA" id="ARBA00004196"/>
    </source>
</evidence>
<accession>A0A446CTA3</accession>
<dbReference type="Proteomes" id="UP000289465">
    <property type="component" value="Unassembled WGS sequence"/>
</dbReference>
<evidence type="ECO:0000256" key="3">
    <source>
        <dbReference type="SAM" id="MobiDB-lite"/>
    </source>
</evidence>
<name>A0A446CTA3_9BURK</name>
<dbReference type="InterPro" id="IPR058627">
    <property type="entry name" value="MdtA-like_C"/>
</dbReference>
<dbReference type="GO" id="GO:0030313">
    <property type="term" value="C:cell envelope"/>
    <property type="evidence" value="ECO:0007669"/>
    <property type="project" value="UniProtKB-SubCell"/>
</dbReference>
<dbReference type="Pfam" id="PF25917">
    <property type="entry name" value="BSH_RND"/>
    <property type="match status" value="1"/>
</dbReference>
<dbReference type="GO" id="GO:0046677">
    <property type="term" value="P:response to antibiotic"/>
    <property type="evidence" value="ECO:0007669"/>
    <property type="project" value="TreeGrafter"/>
</dbReference>
<dbReference type="PANTHER" id="PTHR30158">
    <property type="entry name" value="ACRA/E-RELATED COMPONENT OF DRUG EFFLUX TRANSPORTER"/>
    <property type="match status" value="1"/>
</dbReference>
<dbReference type="InterPro" id="IPR006143">
    <property type="entry name" value="RND_pump_MFP"/>
</dbReference>
<organism evidence="8 9">
    <name type="scientific">Achromobacter veterisilvae</name>
    <dbReference type="NCBI Taxonomy" id="2069367"/>
    <lineage>
        <taxon>Bacteria</taxon>
        <taxon>Pseudomonadati</taxon>
        <taxon>Pseudomonadota</taxon>
        <taxon>Betaproteobacteria</taxon>
        <taxon>Burkholderiales</taxon>
        <taxon>Alcaligenaceae</taxon>
        <taxon>Achromobacter</taxon>
    </lineage>
</organism>
<dbReference type="Gene3D" id="1.10.287.470">
    <property type="entry name" value="Helix hairpin bin"/>
    <property type="match status" value="1"/>
</dbReference>
<evidence type="ECO:0000256" key="2">
    <source>
        <dbReference type="ARBA" id="ARBA00009477"/>
    </source>
</evidence>
<proteinExistence type="inferred from homology"/>
<evidence type="ECO:0000259" key="5">
    <source>
        <dbReference type="Pfam" id="PF25917"/>
    </source>
</evidence>
<dbReference type="Gene3D" id="2.40.420.20">
    <property type="match status" value="1"/>
</dbReference>
<dbReference type="RefSeq" id="WP_129243389.1">
    <property type="nucleotide sequence ID" value="NZ_UFQC01000027.1"/>
</dbReference>
<dbReference type="InterPro" id="IPR058626">
    <property type="entry name" value="MdtA-like_b-barrel"/>
</dbReference>
<dbReference type="NCBIfam" id="TIGR01730">
    <property type="entry name" value="RND_mfp"/>
    <property type="match status" value="1"/>
</dbReference>
<dbReference type="InterPro" id="IPR058624">
    <property type="entry name" value="MdtA-like_HH"/>
</dbReference>
<feature type="region of interest" description="Disordered" evidence="3">
    <location>
        <begin position="380"/>
        <end position="412"/>
    </location>
</feature>
<evidence type="ECO:0000259" key="4">
    <source>
        <dbReference type="Pfam" id="PF25876"/>
    </source>
</evidence>
<protein>
    <submittedName>
        <fullName evidence="8">Multidrug resistance protein MexA</fullName>
    </submittedName>
</protein>
<dbReference type="EMBL" id="UFQC01000027">
    <property type="protein sequence ID" value="SSW71087.1"/>
    <property type="molecule type" value="Genomic_DNA"/>
</dbReference>
<dbReference type="Gene3D" id="2.40.30.170">
    <property type="match status" value="1"/>
</dbReference>
<evidence type="ECO:0000259" key="6">
    <source>
        <dbReference type="Pfam" id="PF25944"/>
    </source>
</evidence>
<evidence type="ECO:0000313" key="8">
    <source>
        <dbReference type="EMBL" id="SSW71087.1"/>
    </source>
</evidence>
<dbReference type="Pfam" id="PF25967">
    <property type="entry name" value="RND-MFP_C"/>
    <property type="match status" value="1"/>
</dbReference>